<dbReference type="InterPro" id="IPR023232">
    <property type="entry name" value="Glyco_hydro_2_AS"/>
</dbReference>
<dbReference type="Pfam" id="PF02836">
    <property type="entry name" value="Glyco_hydro_2_C"/>
    <property type="match status" value="1"/>
</dbReference>
<dbReference type="Proteomes" id="UP000321291">
    <property type="component" value="Chromosome"/>
</dbReference>
<feature type="domain" description="Glycosyl hydrolases family 2 sugar binding" evidence="6">
    <location>
        <begin position="85"/>
        <end position="178"/>
    </location>
</feature>
<feature type="domain" description="Glycoside hydrolase family 2 catalytic" evidence="5">
    <location>
        <begin position="306"/>
        <end position="433"/>
    </location>
</feature>
<dbReference type="InterPro" id="IPR036156">
    <property type="entry name" value="Beta-gal/glucu_dom_sf"/>
</dbReference>
<proteinExistence type="inferred from homology"/>
<dbReference type="GO" id="GO:0004553">
    <property type="term" value="F:hydrolase activity, hydrolyzing O-glycosyl compounds"/>
    <property type="evidence" value="ECO:0007669"/>
    <property type="project" value="InterPro"/>
</dbReference>
<keyword evidence="3" id="KW-0326">Glycosidase</keyword>
<dbReference type="Gene3D" id="2.60.40.10">
    <property type="entry name" value="Immunoglobulins"/>
    <property type="match status" value="3"/>
</dbReference>
<evidence type="ECO:0000259" key="7">
    <source>
        <dbReference type="Pfam" id="PF16355"/>
    </source>
</evidence>
<dbReference type="InterPro" id="IPR017853">
    <property type="entry name" value="GH"/>
</dbReference>
<dbReference type="InterPro" id="IPR006102">
    <property type="entry name" value="Ig-like_GH2"/>
</dbReference>
<gene>
    <name evidence="9" type="ORF">FSB73_09645</name>
</gene>
<keyword evidence="10" id="KW-1185">Reference proteome</keyword>
<dbReference type="RefSeq" id="WP_146781342.1">
    <property type="nucleotide sequence ID" value="NZ_CP042434.1"/>
</dbReference>
<evidence type="ECO:0000259" key="6">
    <source>
        <dbReference type="Pfam" id="PF02837"/>
    </source>
</evidence>
<dbReference type="InterPro" id="IPR051913">
    <property type="entry name" value="GH2_Domain-Containing"/>
</dbReference>
<feature type="domain" description="Glycoside hydrolase family 2 immunoglobulin-like beta-sandwich" evidence="4">
    <location>
        <begin position="190"/>
        <end position="296"/>
    </location>
</feature>
<evidence type="ECO:0000259" key="4">
    <source>
        <dbReference type="Pfam" id="PF00703"/>
    </source>
</evidence>
<dbReference type="Gene3D" id="3.20.20.80">
    <property type="entry name" value="Glycosidases"/>
    <property type="match status" value="1"/>
</dbReference>
<dbReference type="SUPFAM" id="SSF49785">
    <property type="entry name" value="Galactose-binding domain-like"/>
    <property type="match status" value="1"/>
</dbReference>
<dbReference type="GO" id="GO:0005975">
    <property type="term" value="P:carbohydrate metabolic process"/>
    <property type="evidence" value="ECO:0007669"/>
    <property type="project" value="InterPro"/>
</dbReference>
<feature type="domain" description="Glycoside hydrolase family 2" evidence="8">
    <location>
        <begin position="695"/>
        <end position="797"/>
    </location>
</feature>
<evidence type="ECO:0000256" key="1">
    <source>
        <dbReference type="ARBA" id="ARBA00007401"/>
    </source>
</evidence>
<dbReference type="InterPro" id="IPR006104">
    <property type="entry name" value="Glyco_hydro_2_N"/>
</dbReference>
<dbReference type="SUPFAM" id="SSF51445">
    <property type="entry name" value="(Trans)glycosidases"/>
    <property type="match status" value="1"/>
</dbReference>
<evidence type="ECO:0000259" key="8">
    <source>
        <dbReference type="Pfam" id="PF18565"/>
    </source>
</evidence>
<comment type="similarity">
    <text evidence="1">Belongs to the glycosyl hydrolase 2 family.</text>
</comment>
<evidence type="ECO:0000259" key="5">
    <source>
        <dbReference type="Pfam" id="PF02836"/>
    </source>
</evidence>
<dbReference type="Pfam" id="PF02837">
    <property type="entry name" value="Glyco_hydro_2_N"/>
    <property type="match status" value="1"/>
</dbReference>
<dbReference type="PRINTS" id="PR00132">
    <property type="entry name" value="GLHYDRLASE2"/>
</dbReference>
<keyword evidence="2 9" id="KW-0378">Hydrolase</keyword>
<name>A0A5B8VK06_9BACT</name>
<dbReference type="InterPro" id="IPR040605">
    <property type="entry name" value="Glyco_hydro2_dom5"/>
</dbReference>
<dbReference type="KEGG" id="agi:FSB73_09645"/>
<dbReference type="PANTHER" id="PTHR42732">
    <property type="entry name" value="BETA-GALACTOSIDASE"/>
    <property type="match status" value="1"/>
</dbReference>
<dbReference type="PROSITE" id="PS00608">
    <property type="entry name" value="GLYCOSYL_HYDROL_F2_2"/>
    <property type="match status" value="1"/>
</dbReference>
<evidence type="ECO:0000313" key="9">
    <source>
        <dbReference type="EMBL" id="QEC71887.1"/>
    </source>
</evidence>
<dbReference type="EMBL" id="CP042434">
    <property type="protein sequence ID" value="QEC71887.1"/>
    <property type="molecule type" value="Genomic_DNA"/>
</dbReference>
<dbReference type="Pfam" id="PF16355">
    <property type="entry name" value="DUF4982"/>
    <property type="match status" value="1"/>
</dbReference>
<feature type="domain" description="DUF4982" evidence="7">
    <location>
        <begin position="620"/>
        <end position="682"/>
    </location>
</feature>
<dbReference type="InterPro" id="IPR013783">
    <property type="entry name" value="Ig-like_fold"/>
</dbReference>
<dbReference type="Pfam" id="PF00703">
    <property type="entry name" value="Glyco_hydro_2"/>
    <property type="match status" value="1"/>
</dbReference>
<organism evidence="9 10">
    <name type="scientific">Arachidicoccus ginsenosidivorans</name>
    <dbReference type="NCBI Taxonomy" id="496057"/>
    <lineage>
        <taxon>Bacteria</taxon>
        <taxon>Pseudomonadati</taxon>
        <taxon>Bacteroidota</taxon>
        <taxon>Chitinophagia</taxon>
        <taxon>Chitinophagales</taxon>
        <taxon>Chitinophagaceae</taxon>
        <taxon>Arachidicoccus</taxon>
    </lineage>
</organism>
<dbReference type="InterPro" id="IPR032311">
    <property type="entry name" value="DUF4982"/>
</dbReference>
<dbReference type="SUPFAM" id="SSF49303">
    <property type="entry name" value="beta-Galactosidase/glucuronidase domain"/>
    <property type="match status" value="1"/>
</dbReference>
<evidence type="ECO:0000313" key="10">
    <source>
        <dbReference type="Proteomes" id="UP000321291"/>
    </source>
</evidence>
<dbReference type="InterPro" id="IPR006103">
    <property type="entry name" value="Glyco_hydro_2_cat"/>
</dbReference>
<dbReference type="Gene3D" id="2.60.120.260">
    <property type="entry name" value="Galactose-binding domain-like"/>
    <property type="match status" value="1"/>
</dbReference>
<protein>
    <submittedName>
        <fullName evidence="9">Glycoside hydrolase family 2 protein</fullName>
    </submittedName>
</protein>
<dbReference type="PANTHER" id="PTHR42732:SF1">
    <property type="entry name" value="BETA-MANNOSIDASE"/>
    <property type="match status" value="1"/>
</dbReference>
<evidence type="ECO:0000256" key="3">
    <source>
        <dbReference type="ARBA" id="ARBA00023295"/>
    </source>
</evidence>
<reference evidence="9 10" key="1">
    <citation type="journal article" date="2017" name="Int. J. Syst. Evol. Microbiol.">
        <title>Arachidicoccus ginsenosidivorans sp. nov., with ginsenoside-converting activity isolated from ginseng cultivating soil.</title>
        <authorList>
            <person name="Siddiqi M.Z."/>
            <person name="Aslam Z."/>
            <person name="Im W.T."/>
        </authorList>
    </citation>
    <scope>NUCLEOTIDE SEQUENCE [LARGE SCALE GENOMIC DNA]</scope>
    <source>
        <strain evidence="9 10">Gsoil 809</strain>
    </source>
</reference>
<dbReference type="Pfam" id="PF18565">
    <property type="entry name" value="Glyco_hydro2_C5"/>
    <property type="match status" value="1"/>
</dbReference>
<dbReference type="AlphaFoldDB" id="A0A5B8VK06"/>
<evidence type="ECO:0000256" key="2">
    <source>
        <dbReference type="ARBA" id="ARBA00022801"/>
    </source>
</evidence>
<accession>A0A5B8VK06</accession>
<sequence>MNYKFLFVAVVLLSVTKIGHGQASAGNRTNELFDFGWKFHYGEMENGAQPGLDDADWRSLDIPHDFQINQPWDSTAGGARGFKNMGVGWYRKTFKADPSWKGKEVLLDFEGIMLTGKAWLNGQKIGETDYGYLGFEADITKLINYDGPNVVAVRASTGKKGGSRWYTGGGLFRDVHLIVKNGVSVARHGVYITTPKVGKSSASVNVQVGIDGIRNKSYNLKVQTDIYGPQGEKVATAVVDAPKRNKLSTVEVKLPLITVNQPKLWSCETPALYTAKVSLLLDGKQIDQVVQPFGIRTIEFSKEFGFKLNGKKVFLKGIANHDDLGAVGVAAYETAIAREMDTLKAYGFNTIRTSHNPYSAAFLRLADEKGFLVVDELYDKWSNKSYWAGSQPWTSIWYQNEIEWLKRDRNHPSVILWSFGNELQMREDLAGFPTGDWGVTTYRIMNVLAKRYDSTRKTTVAMFPARAGAIGKSDPDFDIKIYPPELATVTEVSSFNYRWKNYPDYLKHAPDMNIFQSEASTNELTAPYFGMDREKMIGLAYWGAISYWGESNGWPKKGWDYSFFDHALNPYPQAYLIKSIFKDEPIVRIAVQGTAADSITWNDIVVGRNHVQSQWNWTPGRKYNIYTYTNAEEVELFVNGKSIGVQKNSGTGDKQHIILWKQIPYHAGKILAIARSGGKEVARHELHTTGKAVALKMVAENKDWKADGMALNYIKVYAVDKKGEQVYTVNPEEVSFQVSGAAKLLAVDNGDQYSDELFNTKSRRLHNGFVMGILRAGRTAGAVSVSVSARGLKAGSLQLSTH</sequence>
<dbReference type="InterPro" id="IPR006101">
    <property type="entry name" value="Glyco_hydro_2"/>
</dbReference>
<dbReference type="OrthoDB" id="9801077at2"/>
<dbReference type="InterPro" id="IPR008979">
    <property type="entry name" value="Galactose-bd-like_sf"/>
</dbReference>